<accession>A0A1N7Q669</accession>
<dbReference type="PROSITE" id="PS50801">
    <property type="entry name" value="STAS"/>
    <property type="match status" value="1"/>
</dbReference>
<dbReference type="RefSeq" id="WP_076402022.1">
    <property type="nucleotide sequence ID" value="NZ_FTOA01000011.1"/>
</dbReference>
<dbReference type="EMBL" id="FTOA01000011">
    <property type="protein sequence ID" value="SIT18286.1"/>
    <property type="molecule type" value="Genomic_DNA"/>
</dbReference>
<protein>
    <submittedName>
        <fullName evidence="2">Anti-anti-sigma factor</fullName>
    </submittedName>
</protein>
<evidence type="ECO:0000313" key="2">
    <source>
        <dbReference type="EMBL" id="SIT18286.1"/>
    </source>
</evidence>
<dbReference type="Gene3D" id="3.30.750.24">
    <property type="entry name" value="STAS domain"/>
    <property type="match status" value="1"/>
</dbReference>
<reference evidence="2 3" key="1">
    <citation type="submission" date="2017-01" db="EMBL/GenBank/DDBJ databases">
        <authorList>
            <person name="Mah S.A."/>
            <person name="Swanson W.J."/>
            <person name="Moy G.W."/>
            <person name="Vacquier V.D."/>
        </authorList>
    </citation>
    <scope>NUCLEOTIDE SEQUENCE [LARGE SCALE GENOMIC DNA]</scope>
    <source>
        <strain evidence="2 3">DSM 11589</strain>
    </source>
</reference>
<dbReference type="Proteomes" id="UP000185678">
    <property type="component" value="Unassembled WGS sequence"/>
</dbReference>
<sequence>MSIQIVPNGAEVIAIMVGDLTMATMNDYLPAFVELSLQGWNDVILDMTGVESLDTAGAGLLLALRDRLARQGLELRLNCPQPGPLLLMKQIGLDQTLTISNGPEGLHLIH</sequence>
<dbReference type="STRING" id="80876.SAMN05421779_11113"/>
<name>A0A1N7Q669_9PROT</name>
<keyword evidence="3" id="KW-1185">Reference proteome</keyword>
<gene>
    <name evidence="2" type="ORF">SAMN05421779_11113</name>
</gene>
<evidence type="ECO:0000259" key="1">
    <source>
        <dbReference type="PROSITE" id="PS50801"/>
    </source>
</evidence>
<feature type="domain" description="STAS" evidence="1">
    <location>
        <begin position="1"/>
        <end position="110"/>
    </location>
</feature>
<dbReference type="InterPro" id="IPR002645">
    <property type="entry name" value="STAS_dom"/>
</dbReference>
<dbReference type="AlphaFoldDB" id="A0A1N7Q669"/>
<proteinExistence type="predicted"/>
<dbReference type="InterPro" id="IPR036513">
    <property type="entry name" value="STAS_dom_sf"/>
</dbReference>
<evidence type="ECO:0000313" key="3">
    <source>
        <dbReference type="Proteomes" id="UP000185678"/>
    </source>
</evidence>
<dbReference type="SUPFAM" id="SSF52091">
    <property type="entry name" value="SpoIIaa-like"/>
    <property type="match status" value="1"/>
</dbReference>
<dbReference type="Pfam" id="PF01740">
    <property type="entry name" value="STAS"/>
    <property type="match status" value="1"/>
</dbReference>
<organism evidence="2 3">
    <name type="scientific">Insolitispirillum peregrinum</name>
    <dbReference type="NCBI Taxonomy" id="80876"/>
    <lineage>
        <taxon>Bacteria</taxon>
        <taxon>Pseudomonadati</taxon>
        <taxon>Pseudomonadota</taxon>
        <taxon>Alphaproteobacteria</taxon>
        <taxon>Rhodospirillales</taxon>
        <taxon>Novispirillaceae</taxon>
        <taxon>Insolitispirillum</taxon>
    </lineage>
</organism>